<keyword evidence="3" id="KW-0804">Transcription</keyword>
<dbReference type="PROSITE" id="PS50949">
    <property type="entry name" value="HTH_GNTR"/>
    <property type="match status" value="1"/>
</dbReference>
<dbReference type="PRINTS" id="PR00035">
    <property type="entry name" value="HTHGNTR"/>
</dbReference>
<dbReference type="Gene3D" id="1.20.120.530">
    <property type="entry name" value="GntR ligand-binding domain-like"/>
    <property type="match status" value="1"/>
</dbReference>
<dbReference type="SMART" id="SM00895">
    <property type="entry name" value="FCD"/>
    <property type="match status" value="1"/>
</dbReference>
<dbReference type="CDD" id="cd07377">
    <property type="entry name" value="WHTH_GntR"/>
    <property type="match status" value="1"/>
</dbReference>
<organism evidence="6 7">
    <name type="scientific">Brotaphodocola catenula</name>
    <dbReference type="NCBI Taxonomy" id="2885361"/>
    <lineage>
        <taxon>Bacteria</taxon>
        <taxon>Bacillati</taxon>
        <taxon>Bacillota</taxon>
        <taxon>Clostridia</taxon>
        <taxon>Lachnospirales</taxon>
        <taxon>Lachnospiraceae</taxon>
        <taxon>Brotaphodocola</taxon>
    </lineage>
</organism>
<accession>A0AAE3ANJ8</accession>
<dbReference type="GO" id="GO:0003700">
    <property type="term" value="F:DNA-binding transcription factor activity"/>
    <property type="evidence" value="ECO:0007669"/>
    <property type="project" value="InterPro"/>
</dbReference>
<dbReference type="GO" id="GO:0003677">
    <property type="term" value="F:DNA binding"/>
    <property type="evidence" value="ECO:0007669"/>
    <property type="project" value="UniProtKB-KW"/>
</dbReference>
<dbReference type="SMART" id="SM00345">
    <property type="entry name" value="HTH_GNTR"/>
    <property type="match status" value="1"/>
</dbReference>
<evidence type="ECO:0000256" key="3">
    <source>
        <dbReference type="ARBA" id="ARBA00023163"/>
    </source>
</evidence>
<dbReference type="InterPro" id="IPR011711">
    <property type="entry name" value="GntR_C"/>
</dbReference>
<dbReference type="EMBL" id="JAJEPU010000022">
    <property type="protein sequence ID" value="MCC2164961.1"/>
    <property type="molecule type" value="Genomic_DNA"/>
</dbReference>
<evidence type="ECO:0000313" key="6">
    <source>
        <dbReference type="EMBL" id="MCC2164961.1"/>
    </source>
</evidence>
<dbReference type="Gene3D" id="1.10.10.10">
    <property type="entry name" value="Winged helix-like DNA-binding domain superfamily/Winged helix DNA-binding domain"/>
    <property type="match status" value="1"/>
</dbReference>
<evidence type="ECO:0000256" key="2">
    <source>
        <dbReference type="ARBA" id="ARBA00023125"/>
    </source>
</evidence>
<dbReference type="InterPro" id="IPR000524">
    <property type="entry name" value="Tscrpt_reg_HTH_GntR"/>
</dbReference>
<dbReference type="SUPFAM" id="SSF48008">
    <property type="entry name" value="GntR ligand-binding domain-like"/>
    <property type="match status" value="1"/>
</dbReference>
<keyword evidence="7" id="KW-1185">Reference proteome</keyword>
<name>A0AAE3ANJ8_9FIRM</name>
<feature type="domain" description="HTH gntR-type" evidence="5">
    <location>
        <begin position="28"/>
        <end position="96"/>
    </location>
</feature>
<dbReference type="Pfam" id="PF00392">
    <property type="entry name" value="GntR"/>
    <property type="match status" value="1"/>
</dbReference>
<comment type="caution">
    <text evidence="6">The sequence shown here is derived from an EMBL/GenBank/DDBJ whole genome shotgun (WGS) entry which is preliminary data.</text>
</comment>
<keyword evidence="2" id="KW-0238">DNA-binding</keyword>
<evidence type="ECO:0000259" key="5">
    <source>
        <dbReference type="PROSITE" id="PS50949"/>
    </source>
</evidence>
<evidence type="ECO:0000256" key="4">
    <source>
        <dbReference type="SAM" id="MobiDB-lite"/>
    </source>
</evidence>
<reference evidence="6" key="1">
    <citation type="submission" date="2021-10" db="EMBL/GenBank/DDBJ databases">
        <title>Anaerobic single-cell dispensing facilitates the cultivation of human gut bacteria.</title>
        <authorList>
            <person name="Afrizal A."/>
        </authorList>
    </citation>
    <scope>NUCLEOTIDE SEQUENCE</scope>
    <source>
        <strain evidence="6">CLA-AA-H274</strain>
    </source>
</reference>
<gene>
    <name evidence="6" type="ORF">LKD32_08720</name>
</gene>
<keyword evidence="1" id="KW-0805">Transcription regulation</keyword>
<evidence type="ECO:0000256" key="1">
    <source>
        <dbReference type="ARBA" id="ARBA00023015"/>
    </source>
</evidence>
<dbReference type="AlphaFoldDB" id="A0AAE3ANJ8"/>
<dbReference type="PANTHER" id="PTHR43537">
    <property type="entry name" value="TRANSCRIPTIONAL REGULATOR, GNTR FAMILY"/>
    <property type="match status" value="1"/>
</dbReference>
<evidence type="ECO:0000313" key="7">
    <source>
        <dbReference type="Proteomes" id="UP001198962"/>
    </source>
</evidence>
<dbReference type="Proteomes" id="UP001198962">
    <property type="component" value="Unassembled WGS sequence"/>
</dbReference>
<proteinExistence type="predicted"/>
<dbReference type="InterPro" id="IPR008920">
    <property type="entry name" value="TF_FadR/GntR_C"/>
</dbReference>
<dbReference type="InterPro" id="IPR036388">
    <property type="entry name" value="WH-like_DNA-bd_sf"/>
</dbReference>
<dbReference type="RefSeq" id="WP_177978302.1">
    <property type="nucleotide sequence ID" value="NZ_JAJEPU010000022.1"/>
</dbReference>
<sequence length="255" mass="28338">MKSEKIESNTENAKSRASKPVKSKLKNSHLAEQVQQQIYEYILEKPFAIGEKIPNEFELAEKFGVGRSTVREAVKLLISRGILSVRQGSGTYVTSTTPADQDPLGLGGEKDKMALALDLAEARLILEPGIAEQAAIHATKEQIEALQKICESVEKKIRAGEDYIEEDIAFHRCVAECSGNRVIRQLVPIIDSAVLMFVDVTHQQLKEETILTHQAVVDAIALHDPVGARSAMVMHMTFNRRMIQKSMQKEQSSND</sequence>
<dbReference type="InterPro" id="IPR036390">
    <property type="entry name" value="WH_DNA-bd_sf"/>
</dbReference>
<protein>
    <submittedName>
        <fullName evidence="6">FadR family transcriptional regulator</fullName>
    </submittedName>
</protein>
<dbReference type="Pfam" id="PF07729">
    <property type="entry name" value="FCD"/>
    <property type="match status" value="1"/>
</dbReference>
<dbReference type="SUPFAM" id="SSF46785">
    <property type="entry name" value="Winged helix' DNA-binding domain"/>
    <property type="match status" value="1"/>
</dbReference>
<feature type="compositionally biased region" description="Basic residues" evidence="4">
    <location>
        <begin position="16"/>
        <end position="27"/>
    </location>
</feature>
<dbReference type="PANTHER" id="PTHR43537:SF5">
    <property type="entry name" value="UXU OPERON TRANSCRIPTIONAL REGULATOR"/>
    <property type="match status" value="1"/>
</dbReference>
<feature type="region of interest" description="Disordered" evidence="4">
    <location>
        <begin position="1"/>
        <end position="28"/>
    </location>
</feature>